<sequence>MAEAIFNLNLYSNNNKLKMKKIFFLLIFSAYAITLAQVGINTANPKNMLHIVANGTNDPLRVEGVKAGSGAYLLIDSNGVIKSSTDRSNLTFVLPSVSNSTRLLLTQTGQTGSTTYNENSIPASSITPGNGSWIKISGLQSTLNIIQPSNTINISVEGMVQYDSAAAMTGDMTISYAIGIFLDGKLIATRMFAISGNGFSGTTDKWSVLGQSSNLSVGAHTIEIYATRRNTAGSASADLAIARPAPSVSSLNQFMAKGVLQINGVYQ</sequence>
<name>A0A1M6VMV8_9FLAO</name>
<reference evidence="3" key="1">
    <citation type="submission" date="2016-11" db="EMBL/GenBank/DDBJ databases">
        <authorList>
            <person name="Varghese N."/>
            <person name="Submissions S."/>
        </authorList>
    </citation>
    <scope>NUCLEOTIDE SEQUENCE [LARGE SCALE GENOMIC DNA]</scope>
    <source>
        <strain evidence="3">DSM 26899</strain>
    </source>
</reference>
<dbReference type="STRING" id="1302687.SAMN05444267_100884"/>
<dbReference type="EMBL" id="FRAV01000008">
    <property type="protein sequence ID" value="SHK82842.1"/>
    <property type="molecule type" value="Genomic_DNA"/>
</dbReference>
<gene>
    <name evidence="2" type="ORF">SAMN05444267_100884</name>
</gene>
<evidence type="ECO:0000313" key="3">
    <source>
        <dbReference type="Proteomes" id="UP000184364"/>
    </source>
</evidence>
<evidence type="ECO:0000256" key="1">
    <source>
        <dbReference type="SAM" id="Phobius"/>
    </source>
</evidence>
<protein>
    <submittedName>
        <fullName evidence="2">Uncharacterized protein</fullName>
    </submittedName>
</protein>
<proteinExistence type="predicted"/>
<feature type="transmembrane region" description="Helical" evidence="1">
    <location>
        <begin position="22"/>
        <end position="40"/>
    </location>
</feature>
<dbReference type="AlphaFoldDB" id="A0A1M6VMV8"/>
<organism evidence="2 3">
    <name type="scientific">Chryseobacterium polytrichastri</name>
    <dbReference type="NCBI Taxonomy" id="1302687"/>
    <lineage>
        <taxon>Bacteria</taxon>
        <taxon>Pseudomonadati</taxon>
        <taxon>Bacteroidota</taxon>
        <taxon>Flavobacteriia</taxon>
        <taxon>Flavobacteriales</taxon>
        <taxon>Weeksellaceae</taxon>
        <taxon>Chryseobacterium group</taxon>
        <taxon>Chryseobacterium</taxon>
    </lineage>
</organism>
<keyword evidence="1" id="KW-1133">Transmembrane helix</keyword>
<keyword evidence="1" id="KW-0812">Transmembrane</keyword>
<evidence type="ECO:0000313" key="2">
    <source>
        <dbReference type="EMBL" id="SHK82842.1"/>
    </source>
</evidence>
<keyword evidence="3" id="KW-1185">Reference proteome</keyword>
<accession>A0A1M6VMV8</accession>
<keyword evidence="1" id="KW-0472">Membrane</keyword>
<dbReference type="Proteomes" id="UP000184364">
    <property type="component" value="Unassembled WGS sequence"/>
</dbReference>